<protein>
    <submittedName>
        <fullName evidence="2">Uncharacterized protein</fullName>
    </submittedName>
</protein>
<dbReference type="EMBL" id="BMFY01000021">
    <property type="protein sequence ID" value="GGA27834.1"/>
    <property type="molecule type" value="Genomic_DNA"/>
</dbReference>
<name>A0A8J2XM36_9MICO</name>
<evidence type="ECO:0000313" key="2">
    <source>
        <dbReference type="EMBL" id="GGA27834.1"/>
    </source>
</evidence>
<gene>
    <name evidence="2" type="ORF">GCM10011333_33290</name>
</gene>
<reference evidence="2" key="2">
    <citation type="submission" date="2020-09" db="EMBL/GenBank/DDBJ databases">
        <authorList>
            <person name="Sun Q."/>
            <person name="Zhou Y."/>
        </authorList>
    </citation>
    <scope>NUCLEOTIDE SEQUENCE</scope>
    <source>
        <strain evidence="2">CGMCC 1.12785</strain>
    </source>
</reference>
<reference evidence="2" key="1">
    <citation type="journal article" date="2014" name="Int. J. Syst. Evol. Microbiol.">
        <title>Complete genome sequence of Corynebacterium casei LMG S-19264T (=DSM 44701T), isolated from a smear-ripened cheese.</title>
        <authorList>
            <consortium name="US DOE Joint Genome Institute (JGI-PGF)"/>
            <person name="Walter F."/>
            <person name="Albersmeier A."/>
            <person name="Kalinowski J."/>
            <person name="Ruckert C."/>
        </authorList>
    </citation>
    <scope>NUCLEOTIDE SEQUENCE</scope>
    <source>
        <strain evidence="2">CGMCC 1.12785</strain>
    </source>
</reference>
<sequence>MAPEGRHGMLARVPESRTTKDVDLVTTGRDLDEAQDALVEMAEQDLGDHVIFRLKRARPTGQGGNQPGVQARSLIFTSRARSLVKWQ</sequence>
<dbReference type="AlphaFoldDB" id="A0A8J2XM36"/>
<evidence type="ECO:0000256" key="1">
    <source>
        <dbReference type="SAM" id="MobiDB-lite"/>
    </source>
</evidence>
<accession>A0A8J2XM36</accession>
<evidence type="ECO:0000313" key="3">
    <source>
        <dbReference type="Proteomes" id="UP000616114"/>
    </source>
</evidence>
<dbReference type="Proteomes" id="UP000616114">
    <property type="component" value="Unassembled WGS sequence"/>
</dbReference>
<organism evidence="2 3">
    <name type="scientific">Sediminivirga luteola</name>
    <dbReference type="NCBI Taxonomy" id="1774748"/>
    <lineage>
        <taxon>Bacteria</taxon>
        <taxon>Bacillati</taxon>
        <taxon>Actinomycetota</taxon>
        <taxon>Actinomycetes</taxon>
        <taxon>Micrococcales</taxon>
        <taxon>Brevibacteriaceae</taxon>
        <taxon>Sediminivirga</taxon>
    </lineage>
</organism>
<feature type="region of interest" description="Disordered" evidence="1">
    <location>
        <begin position="1"/>
        <end position="21"/>
    </location>
</feature>
<comment type="caution">
    <text evidence="2">The sequence shown here is derived from an EMBL/GenBank/DDBJ whole genome shotgun (WGS) entry which is preliminary data.</text>
</comment>
<keyword evidence="3" id="KW-1185">Reference proteome</keyword>
<proteinExistence type="predicted"/>